<sequence length="134" mass="15063">MFRSALIKSIRTPVLRFSLPKASPAVFINSYRLKTQFQPIQNVRLYSHAPELTKEIITERVIELLEGFDKIEDKSKITAEAHFSKDLNLDSLDIVEVVMALEEEFSISVGDEEADTIKSVQQAIDLIAAQPDSA</sequence>
<keyword evidence="17" id="KW-1185">Reference proteome</keyword>
<comment type="similarity">
    <text evidence="3">Belongs to the acyl carrier protein (ACP) family.</text>
</comment>
<comment type="subcellular location">
    <subcellularLocation>
        <location evidence="1">Mitochondrion</location>
    </subcellularLocation>
</comment>
<evidence type="ECO:0000256" key="8">
    <source>
        <dbReference type="ARBA" id="ARBA00022832"/>
    </source>
</evidence>
<accession>A0AAV5QTN9</accession>
<evidence type="ECO:0000256" key="10">
    <source>
        <dbReference type="ARBA" id="ARBA00022982"/>
    </source>
</evidence>
<feature type="domain" description="Carrier" evidence="15">
    <location>
        <begin position="55"/>
        <end position="131"/>
    </location>
</feature>
<reference evidence="16 17" key="1">
    <citation type="journal article" date="2023" name="Elife">
        <title>Identification of key yeast species and microbe-microbe interactions impacting larval growth of Drosophila in the wild.</title>
        <authorList>
            <person name="Mure A."/>
            <person name="Sugiura Y."/>
            <person name="Maeda R."/>
            <person name="Honda K."/>
            <person name="Sakurai N."/>
            <person name="Takahashi Y."/>
            <person name="Watada M."/>
            <person name="Katoh T."/>
            <person name="Gotoh A."/>
            <person name="Gotoh Y."/>
            <person name="Taniguchi I."/>
            <person name="Nakamura K."/>
            <person name="Hayashi T."/>
            <person name="Katayama T."/>
            <person name="Uemura T."/>
            <person name="Hattori Y."/>
        </authorList>
    </citation>
    <scope>NUCLEOTIDE SEQUENCE [LARGE SCALE GENOMIC DNA]</scope>
    <source>
        <strain evidence="16 17">SC-9</strain>
    </source>
</reference>
<evidence type="ECO:0000256" key="1">
    <source>
        <dbReference type="ARBA" id="ARBA00004173"/>
    </source>
</evidence>
<keyword evidence="10" id="KW-0249">Electron transport</keyword>
<dbReference type="HAMAP" id="MF_01217">
    <property type="entry name" value="Acyl_carrier"/>
    <property type="match status" value="1"/>
</dbReference>
<dbReference type="GO" id="GO:0000035">
    <property type="term" value="F:acyl binding"/>
    <property type="evidence" value="ECO:0007669"/>
    <property type="project" value="TreeGrafter"/>
</dbReference>
<evidence type="ECO:0000256" key="3">
    <source>
        <dbReference type="ARBA" id="ARBA00010930"/>
    </source>
</evidence>
<keyword evidence="6 14" id="KW-0444">Lipid biosynthesis</keyword>
<evidence type="ECO:0000313" key="17">
    <source>
        <dbReference type="Proteomes" id="UP001360560"/>
    </source>
</evidence>
<evidence type="ECO:0000256" key="5">
    <source>
        <dbReference type="ARBA" id="ARBA00022450"/>
    </source>
</evidence>
<dbReference type="InterPro" id="IPR036736">
    <property type="entry name" value="ACP-like_sf"/>
</dbReference>
<evidence type="ECO:0000256" key="7">
    <source>
        <dbReference type="ARBA" id="ARBA00022553"/>
    </source>
</evidence>
<dbReference type="InterPro" id="IPR003231">
    <property type="entry name" value="ACP"/>
</dbReference>
<dbReference type="AlphaFoldDB" id="A0AAV5QTN9"/>
<protein>
    <recommendedName>
        <fullName evidence="14">Acyl carrier protein</fullName>
    </recommendedName>
</protein>
<evidence type="ECO:0000256" key="6">
    <source>
        <dbReference type="ARBA" id="ARBA00022516"/>
    </source>
</evidence>
<dbReference type="Pfam" id="PF00550">
    <property type="entry name" value="PP-binding"/>
    <property type="match status" value="1"/>
</dbReference>
<keyword evidence="4" id="KW-0813">Transport</keyword>
<dbReference type="PROSITE" id="PS50075">
    <property type="entry name" value="CARRIER"/>
    <property type="match status" value="1"/>
</dbReference>
<dbReference type="GO" id="GO:0099128">
    <property type="term" value="C:mitochondrial [2Fe-2S] assembly complex"/>
    <property type="evidence" value="ECO:0007669"/>
    <property type="project" value="UniProtKB-ARBA"/>
</dbReference>
<dbReference type="PROSITE" id="PS00012">
    <property type="entry name" value="PHOSPHOPANTETHEINE"/>
    <property type="match status" value="1"/>
</dbReference>
<evidence type="ECO:0000256" key="9">
    <source>
        <dbReference type="ARBA" id="ARBA00022946"/>
    </source>
</evidence>
<comment type="pathway">
    <text evidence="2">Lipid metabolism; fatty acid biosynthesis.</text>
</comment>
<dbReference type="RefSeq" id="XP_064854961.1">
    <property type="nucleotide sequence ID" value="XM_064998889.1"/>
</dbReference>
<evidence type="ECO:0000256" key="12">
    <source>
        <dbReference type="ARBA" id="ARBA00023128"/>
    </source>
</evidence>
<keyword evidence="7" id="KW-0597">Phosphoprotein</keyword>
<dbReference type="PANTHER" id="PTHR20863:SF28">
    <property type="entry name" value="ACYL CARRIER PROTEIN, MITOCHONDRIAL"/>
    <property type="match status" value="1"/>
</dbReference>
<evidence type="ECO:0000256" key="13">
    <source>
        <dbReference type="ARBA" id="ARBA00023160"/>
    </source>
</evidence>
<dbReference type="InterPro" id="IPR009081">
    <property type="entry name" value="PP-bd_ACP"/>
</dbReference>
<keyword evidence="11" id="KW-0443">Lipid metabolism</keyword>
<dbReference type="EMBL" id="BTFZ01000013">
    <property type="protein sequence ID" value="GMM37965.1"/>
    <property type="molecule type" value="Genomic_DNA"/>
</dbReference>
<name>A0AAV5QTN9_9ASCO</name>
<dbReference type="Gene3D" id="1.10.1200.10">
    <property type="entry name" value="ACP-like"/>
    <property type="match status" value="1"/>
</dbReference>
<evidence type="ECO:0000313" key="16">
    <source>
        <dbReference type="EMBL" id="GMM37965.1"/>
    </source>
</evidence>
<keyword evidence="5 14" id="KW-0596">Phosphopantetheine</keyword>
<dbReference type="FunFam" id="1.10.1200.10:FF:000003">
    <property type="entry name" value="Acyl carrier protein"/>
    <property type="match status" value="1"/>
</dbReference>
<dbReference type="GO" id="GO:0000036">
    <property type="term" value="F:acyl carrier activity"/>
    <property type="evidence" value="ECO:0007669"/>
    <property type="project" value="TreeGrafter"/>
</dbReference>
<comment type="function">
    <text evidence="14">Carrier of the growing fatty acid chain in fatty acid biosynthesis.</text>
</comment>
<dbReference type="GeneID" id="90075940"/>
<evidence type="ECO:0000259" key="15">
    <source>
        <dbReference type="PROSITE" id="PS50075"/>
    </source>
</evidence>
<dbReference type="PANTHER" id="PTHR20863">
    <property type="entry name" value="ACYL CARRIER PROTEIN"/>
    <property type="match status" value="1"/>
</dbReference>
<dbReference type="SUPFAM" id="SSF47336">
    <property type="entry name" value="ACP-like"/>
    <property type="match status" value="1"/>
</dbReference>
<dbReference type="Proteomes" id="UP001360560">
    <property type="component" value="Unassembled WGS sequence"/>
</dbReference>
<keyword evidence="8" id="KW-0276">Fatty acid metabolism</keyword>
<comment type="caution">
    <text evidence="16">The sequence shown here is derived from an EMBL/GenBank/DDBJ whole genome shotgun (WGS) entry which is preliminary data.</text>
</comment>
<dbReference type="NCBIfam" id="TIGR00517">
    <property type="entry name" value="acyl_carrier"/>
    <property type="match status" value="1"/>
</dbReference>
<keyword evidence="13 14" id="KW-0275">Fatty acid biosynthesis</keyword>
<evidence type="ECO:0000256" key="4">
    <source>
        <dbReference type="ARBA" id="ARBA00022448"/>
    </source>
</evidence>
<dbReference type="InterPro" id="IPR006162">
    <property type="entry name" value="Ppantetheine_attach_site"/>
</dbReference>
<organism evidence="16 17">
    <name type="scientific">Saccharomycopsis crataegensis</name>
    <dbReference type="NCBI Taxonomy" id="43959"/>
    <lineage>
        <taxon>Eukaryota</taxon>
        <taxon>Fungi</taxon>
        <taxon>Dikarya</taxon>
        <taxon>Ascomycota</taxon>
        <taxon>Saccharomycotina</taxon>
        <taxon>Saccharomycetes</taxon>
        <taxon>Saccharomycopsidaceae</taxon>
        <taxon>Saccharomycopsis</taxon>
    </lineage>
</organism>
<evidence type="ECO:0000256" key="14">
    <source>
        <dbReference type="RuleBase" id="RU000722"/>
    </source>
</evidence>
<keyword evidence="12" id="KW-0496">Mitochondrion</keyword>
<gene>
    <name evidence="16" type="ORF">DASC09_052900</name>
</gene>
<evidence type="ECO:0000256" key="11">
    <source>
        <dbReference type="ARBA" id="ARBA00023098"/>
    </source>
</evidence>
<proteinExistence type="inferred from homology"/>
<evidence type="ECO:0000256" key="2">
    <source>
        <dbReference type="ARBA" id="ARBA00005194"/>
    </source>
</evidence>
<keyword evidence="9" id="KW-0809">Transit peptide</keyword>